<dbReference type="InterPro" id="IPR036526">
    <property type="entry name" value="C-N_Hydrolase_sf"/>
</dbReference>
<dbReference type="Proteomes" id="UP000295701">
    <property type="component" value="Unassembled WGS sequence"/>
</dbReference>
<dbReference type="NCBIfam" id="TIGR00546">
    <property type="entry name" value="lnt"/>
    <property type="match status" value="1"/>
</dbReference>
<dbReference type="InterPro" id="IPR045378">
    <property type="entry name" value="LNT_N"/>
</dbReference>
<feature type="transmembrane region" description="Helical" evidence="9">
    <location>
        <begin position="55"/>
        <end position="73"/>
    </location>
</feature>
<dbReference type="EMBL" id="SNAA01000003">
    <property type="protein sequence ID" value="TDL81784.1"/>
    <property type="molecule type" value="Genomic_DNA"/>
</dbReference>
<dbReference type="PANTHER" id="PTHR38686">
    <property type="entry name" value="APOLIPOPROTEIN N-ACYLTRANSFERASE"/>
    <property type="match status" value="1"/>
</dbReference>
<evidence type="ECO:0000256" key="1">
    <source>
        <dbReference type="ARBA" id="ARBA00004651"/>
    </source>
</evidence>
<evidence type="ECO:0000256" key="5">
    <source>
        <dbReference type="ARBA" id="ARBA00022692"/>
    </source>
</evidence>
<reference evidence="11 12" key="1">
    <citation type="submission" date="2019-03" db="EMBL/GenBank/DDBJ databases">
        <title>Primorskyibacter sp. SS33 isolated from sediments.</title>
        <authorList>
            <person name="Xunke S."/>
        </authorList>
    </citation>
    <scope>NUCLEOTIDE SEQUENCE [LARGE SCALE GENOMIC DNA]</scope>
    <source>
        <strain evidence="11 12">SS33</strain>
    </source>
</reference>
<keyword evidence="7 9" id="KW-0472">Membrane</keyword>
<dbReference type="PANTHER" id="PTHR38686:SF1">
    <property type="entry name" value="APOLIPOPROTEIN N-ACYLTRANSFERASE"/>
    <property type="match status" value="1"/>
</dbReference>
<comment type="function">
    <text evidence="9">Catalyzes the phospholipid dependent N-acylation of the N-terminal cysteine of apolipoprotein, the last step in lipoprotein maturation.</text>
</comment>
<sequence length="500" mass="52291">MPDPRPRTRLALAALAGAGAGLGQVPFALTPVALAALVVLGWLCRTASRPARAAWIGFAGGVGYFAFCLHWIFEPFLVEPEIHGWMAPFALVLISTGFALFWAAAFWGARRLSASGWRFALSFGAALGAAEMTRSLILTGFPWSLIGYVWSETPAAQIAAFTGPFGLTALTALGAGAVAALWAPGRRIAAAAGLAGLCVLPLALGALRLGDLPAIPVDAPIVRLVQPNAPQDEKWDPVLSGVFYDRLLDLTAGGARPALIVWPETALPVLLTPGAPELAQIAEAADGVPVALGANRAEGLRYWNSLAVIGRGGKILATYDKWHLVPFGEYVPLGRLASGLGLRGLAARDGFGYAAGPGPQILDLGAAGEVMPLICYEAIFPEEVGAAPTRPDWLLHVTNDAWFGTFAGPQQHLAQARMRAIEQGLPLLRAANTGISAVIDGKGRVLDAIPLGRAGRLDHPVPAALPPTVYARIGDWPAALAMALALLAAGLRRRRPAELP</sequence>
<evidence type="ECO:0000256" key="3">
    <source>
        <dbReference type="ARBA" id="ARBA00022475"/>
    </source>
</evidence>
<feature type="domain" description="CN hydrolase" evidence="10">
    <location>
        <begin position="225"/>
        <end position="467"/>
    </location>
</feature>
<keyword evidence="5 9" id="KW-0812">Transmembrane</keyword>
<keyword evidence="12" id="KW-1185">Reference proteome</keyword>
<comment type="pathway">
    <text evidence="9">Protein modification; lipoprotein biosynthesis (N-acyl transfer).</text>
</comment>
<comment type="caution">
    <text evidence="11">The sequence shown here is derived from an EMBL/GenBank/DDBJ whole genome shotgun (WGS) entry which is preliminary data.</text>
</comment>
<evidence type="ECO:0000313" key="11">
    <source>
        <dbReference type="EMBL" id="TDL81784.1"/>
    </source>
</evidence>
<evidence type="ECO:0000256" key="6">
    <source>
        <dbReference type="ARBA" id="ARBA00022989"/>
    </source>
</evidence>
<comment type="similarity">
    <text evidence="2 9">Belongs to the CN hydrolase family. Apolipoprotein N-acyltransferase subfamily.</text>
</comment>
<dbReference type="PROSITE" id="PS50263">
    <property type="entry name" value="CN_HYDROLASE"/>
    <property type="match status" value="1"/>
</dbReference>
<evidence type="ECO:0000256" key="8">
    <source>
        <dbReference type="ARBA" id="ARBA00023315"/>
    </source>
</evidence>
<feature type="transmembrane region" description="Helical" evidence="9">
    <location>
        <begin position="188"/>
        <end position="207"/>
    </location>
</feature>
<protein>
    <recommendedName>
        <fullName evidence="9">Apolipoprotein N-acyltransferase</fullName>
        <shortName evidence="9">ALP N-acyltransferase</shortName>
        <ecNumber evidence="9">2.3.1.269</ecNumber>
    </recommendedName>
</protein>
<feature type="transmembrane region" description="Helical" evidence="9">
    <location>
        <begin position="12"/>
        <end position="43"/>
    </location>
</feature>
<feature type="transmembrane region" description="Helical" evidence="9">
    <location>
        <begin position="158"/>
        <end position="181"/>
    </location>
</feature>
<accession>A0A4R6AFJ7</accession>
<keyword evidence="3 9" id="KW-1003">Cell membrane</keyword>
<dbReference type="CDD" id="cd07571">
    <property type="entry name" value="ALP_N-acyl_transferase"/>
    <property type="match status" value="1"/>
</dbReference>
<dbReference type="HAMAP" id="MF_01148">
    <property type="entry name" value="Lnt"/>
    <property type="match status" value="1"/>
</dbReference>
<name>A0A4R6AFJ7_9RHOB</name>
<dbReference type="AlphaFoldDB" id="A0A4R6AFJ7"/>
<keyword evidence="8 9" id="KW-0012">Acyltransferase</keyword>
<dbReference type="GO" id="GO:0005886">
    <property type="term" value="C:plasma membrane"/>
    <property type="evidence" value="ECO:0007669"/>
    <property type="project" value="UniProtKB-SubCell"/>
</dbReference>
<dbReference type="InterPro" id="IPR003010">
    <property type="entry name" value="C-N_Hydrolase"/>
</dbReference>
<dbReference type="SUPFAM" id="SSF56317">
    <property type="entry name" value="Carbon-nitrogen hydrolase"/>
    <property type="match status" value="1"/>
</dbReference>
<dbReference type="OrthoDB" id="9804277at2"/>
<keyword evidence="6 9" id="KW-1133">Transmembrane helix</keyword>
<dbReference type="GO" id="GO:0016410">
    <property type="term" value="F:N-acyltransferase activity"/>
    <property type="evidence" value="ECO:0007669"/>
    <property type="project" value="UniProtKB-UniRule"/>
</dbReference>
<dbReference type="InterPro" id="IPR004563">
    <property type="entry name" value="Apolipo_AcylTrfase"/>
</dbReference>
<evidence type="ECO:0000256" key="7">
    <source>
        <dbReference type="ARBA" id="ARBA00023136"/>
    </source>
</evidence>
<dbReference type="GO" id="GO:0042158">
    <property type="term" value="P:lipoprotein biosynthetic process"/>
    <property type="evidence" value="ECO:0007669"/>
    <property type="project" value="UniProtKB-UniRule"/>
</dbReference>
<feature type="transmembrane region" description="Helical" evidence="9">
    <location>
        <begin position="119"/>
        <end position="146"/>
    </location>
</feature>
<evidence type="ECO:0000256" key="9">
    <source>
        <dbReference type="HAMAP-Rule" id="MF_01148"/>
    </source>
</evidence>
<keyword evidence="11" id="KW-0449">Lipoprotein</keyword>
<dbReference type="RefSeq" id="WP_133395734.1">
    <property type="nucleotide sequence ID" value="NZ_SNAA01000003.1"/>
</dbReference>
<gene>
    <name evidence="9 11" type="primary">lnt</name>
    <name evidence="11" type="ORF">E2L08_03775</name>
</gene>
<dbReference type="Pfam" id="PF20154">
    <property type="entry name" value="LNT_N"/>
    <property type="match status" value="1"/>
</dbReference>
<keyword evidence="4 9" id="KW-0808">Transferase</keyword>
<organism evidence="11 12">
    <name type="scientific">Palleronia sediminis</name>
    <dbReference type="NCBI Taxonomy" id="2547833"/>
    <lineage>
        <taxon>Bacteria</taxon>
        <taxon>Pseudomonadati</taxon>
        <taxon>Pseudomonadota</taxon>
        <taxon>Alphaproteobacteria</taxon>
        <taxon>Rhodobacterales</taxon>
        <taxon>Roseobacteraceae</taxon>
        <taxon>Palleronia</taxon>
    </lineage>
</organism>
<feature type="transmembrane region" description="Helical" evidence="9">
    <location>
        <begin position="85"/>
        <end position="107"/>
    </location>
</feature>
<evidence type="ECO:0000259" key="10">
    <source>
        <dbReference type="PROSITE" id="PS50263"/>
    </source>
</evidence>
<evidence type="ECO:0000256" key="2">
    <source>
        <dbReference type="ARBA" id="ARBA00010065"/>
    </source>
</evidence>
<comment type="catalytic activity">
    <reaction evidence="9">
        <text>N-terminal S-1,2-diacyl-sn-glyceryl-L-cysteinyl-[lipoprotein] + a glycerophospholipid = N-acyl-S-1,2-diacyl-sn-glyceryl-L-cysteinyl-[lipoprotein] + a 2-acyl-sn-glycero-3-phospholipid + H(+)</text>
        <dbReference type="Rhea" id="RHEA:48228"/>
        <dbReference type="Rhea" id="RHEA-COMP:14681"/>
        <dbReference type="Rhea" id="RHEA-COMP:14684"/>
        <dbReference type="ChEBI" id="CHEBI:15378"/>
        <dbReference type="ChEBI" id="CHEBI:136912"/>
        <dbReference type="ChEBI" id="CHEBI:140656"/>
        <dbReference type="ChEBI" id="CHEBI:140657"/>
        <dbReference type="ChEBI" id="CHEBI:140660"/>
        <dbReference type="EC" id="2.3.1.269"/>
    </reaction>
</comment>
<comment type="subcellular location">
    <subcellularLocation>
        <location evidence="1 9">Cell membrane</location>
        <topology evidence="1 9">Multi-pass membrane protein</topology>
    </subcellularLocation>
</comment>
<proteinExistence type="inferred from homology"/>
<evidence type="ECO:0000256" key="4">
    <source>
        <dbReference type="ARBA" id="ARBA00022679"/>
    </source>
</evidence>
<dbReference type="Pfam" id="PF00795">
    <property type="entry name" value="CN_hydrolase"/>
    <property type="match status" value="1"/>
</dbReference>
<dbReference type="EC" id="2.3.1.269" evidence="9"/>
<dbReference type="UniPathway" id="UPA00666"/>
<evidence type="ECO:0000313" key="12">
    <source>
        <dbReference type="Proteomes" id="UP000295701"/>
    </source>
</evidence>
<dbReference type="Gene3D" id="3.60.110.10">
    <property type="entry name" value="Carbon-nitrogen hydrolase"/>
    <property type="match status" value="1"/>
</dbReference>